<dbReference type="SMART" id="SM00368">
    <property type="entry name" value="LRR_RI"/>
    <property type="match status" value="7"/>
</dbReference>
<dbReference type="Gene3D" id="3.80.10.10">
    <property type="entry name" value="Ribonuclease Inhibitor"/>
    <property type="match status" value="4"/>
</dbReference>
<reference evidence="2" key="1">
    <citation type="journal article" date="2015" name="Mol. Plant Pathol.">
        <title>Functional Assignment to Positively Selected Sites in the Core Type III Effector RipG7 from Ralstonia solanacearum.</title>
        <authorList>
            <person name="Wang K."/>
            <person name="Remigi P."/>
            <person name="Anisimova M."/>
            <person name="Lonjon F."/>
            <person name="Kars I."/>
            <person name="Kajava A."/>
            <person name="Li C.H."/>
            <person name="Cheng C.P."/>
            <person name="Vailleau F."/>
            <person name="Genin S."/>
            <person name="Peeters N."/>
        </authorList>
    </citation>
    <scope>NUCLEOTIDE SEQUENCE</scope>
    <source>
        <strain evidence="2">CMR66</strain>
    </source>
</reference>
<proteinExistence type="predicted"/>
<gene>
    <name evidence="2" type="primary">ripG7</name>
</gene>
<dbReference type="SUPFAM" id="SSF81383">
    <property type="entry name" value="F-box domain"/>
    <property type="match status" value="1"/>
</dbReference>
<name>A0A0M4G199_RALSL</name>
<feature type="compositionally biased region" description="Pro residues" evidence="1">
    <location>
        <begin position="12"/>
        <end position="24"/>
    </location>
</feature>
<dbReference type="EMBL" id="KR349448">
    <property type="protein sequence ID" value="ALC76515.1"/>
    <property type="molecule type" value="Genomic_DNA"/>
</dbReference>
<protein>
    <submittedName>
        <fullName evidence="2">RipG7</fullName>
    </submittedName>
</protein>
<feature type="region of interest" description="Disordered" evidence="1">
    <location>
        <begin position="1"/>
        <end position="106"/>
    </location>
</feature>
<evidence type="ECO:0000256" key="1">
    <source>
        <dbReference type="SAM" id="MobiDB-lite"/>
    </source>
</evidence>
<dbReference type="GO" id="GO:0031146">
    <property type="term" value="P:SCF-dependent proteasomal ubiquitin-dependent protein catabolic process"/>
    <property type="evidence" value="ECO:0007669"/>
    <property type="project" value="TreeGrafter"/>
</dbReference>
<dbReference type="InterPro" id="IPR006553">
    <property type="entry name" value="Leu-rich_rpt_Cys-con_subtyp"/>
</dbReference>
<dbReference type="PANTHER" id="PTHR13318:SF105">
    <property type="entry name" value="F-BOX_LRR-REPEAT PROTEIN 3"/>
    <property type="match status" value="1"/>
</dbReference>
<dbReference type="SMART" id="SM00367">
    <property type="entry name" value="LRR_CC"/>
    <property type="match status" value="6"/>
</dbReference>
<dbReference type="GO" id="GO:0019005">
    <property type="term" value="C:SCF ubiquitin ligase complex"/>
    <property type="evidence" value="ECO:0007669"/>
    <property type="project" value="TreeGrafter"/>
</dbReference>
<dbReference type="Pfam" id="PF13516">
    <property type="entry name" value="LRR_6"/>
    <property type="match status" value="8"/>
</dbReference>
<organism evidence="2">
    <name type="scientific">Ralstonia solanacearum</name>
    <name type="common">Pseudomonas solanacearum</name>
    <dbReference type="NCBI Taxonomy" id="305"/>
    <lineage>
        <taxon>Bacteria</taxon>
        <taxon>Pseudomonadati</taxon>
        <taxon>Pseudomonadota</taxon>
        <taxon>Betaproteobacteria</taxon>
        <taxon>Burkholderiales</taxon>
        <taxon>Burkholderiaceae</taxon>
        <taxon>Ralstonia</taxon>
        <taxon>Ralstonia solanacearum species complex</taxon>
    </lineage>
</organism>
<evidence type="ECO:0000313" key="2">
    <source>
        <dbReference type="EMBL" id="ALC76515.1"/>
    </source>
</evidence>
<dbReference type="InterPro" id="IPR032675">
    <property type="entry name" value="LRR_dom_sf"/>
</dbReference>
<feature type="compositionally biased region" description="Low complexity" evidence="1">
    <location>
        <begin position="61"/>
        <end position="73"/>
    </location>
</feature>
<feature type="compositionally biased region" description="Polar residues" evidence="1">
    <location>
        <begin position="1"/>
        <end position="10"/>
    </location>
</feature>
<dbReference type="PANTHER" id="PTHR13318">
    <property type="entry name" value="PARTNER OF PAIRED, ISOFORM B-RELATED"/>
    <property type="match status" value="1"/>
</dbReference>
<dbReference type="InterPro" id="IPR001611">
    <property type="entry name" value="Leu-rich_rpt"/>
</dbReference>
<accession>A0A0M4G199</accession>
<dbReference type="InterPro" id="IPR036047">
    <property type="entry name" value="F-box-like_dom_sf"/>
</dbReference>
<sequence length="645" mass="68561">MMVKRTSNSPGPYIPPQPSAPPLPERGFSPERTSGSPSGPYIRPTPSAPPLPDGLDPRAYSPSRSSAGVASSPLGGLATMRLNGGSAGTAPMRRSQLPPAPSRPSRELHIQDIPAGALQNMASFLDPRTRQALSVVSKTMNEAAWSSQTHMQVRDKKMLNRLHHYPNLQSLRLRGNITLDELKALPKTLRHLDLSECDANSGAKSHAAIEYLTTVSPGTRTVPFPHLESLNVKGARLGDRGAALLADKMSSLKTLNVADGGISEVGAKKLADHKSLESLDMSGNRIDARGAQHLAASESIKTLRLCCCGVTDPGIHALADNPRLTSLDVSGNNIGDEALHALAASPSLAELDVSCNRPFTTIPLGQRVTEAGEMAVALALGLLKREKPLVSLKADGNYFDDTAAEMLAYPPNGTLSLSLKSNLIEAAGAQKLAENPILKSLDLTQNKIDDEGVEALASSRSLRELVVRNCRVTDAGVAALARNRTLTSLDLGNLVTETGDEAEQAGYDKTANEVSDEGAMLLAQNRTLTSLSIQGQGDLCGDAGILELAKNRTLTSLNVAFTNMTPVSTPELARNSVLTSLNVRWNYRLGDADMVALAKSQSLTFLDARDTSMGEEGAKALEANIRLTGTPDDPNFISKSYREPD</sequence>
<dbReference type="SUPFAM" id="SSF52047">
    <property type="entry name" value="RNI-like"/>
    <property type="match status" value="2"/>
</dbReference>
<dbReference type="AlphaFoldDB" id="A0A0M4G199"/>
<reference evidence="2" key="2">
    <citation type="submission" date="2015-04" db="EMBL/GenBank/DDBJ databases">
        <authorList>
            <person name="Syromyatnikov M.Y."/>
            <person name="Popov V.N."/>
        </authorList>
    </citation>
    <scope>NUCLEOTIDE SEQUENCE</scope>
    <source>
        <strain evidence="2">CMR66</strain>
    </source>
</reference>